<dbReference type="STRING" id="105231.A0A1Y1HM04"/>
<dbReference type="NCBIfam" id="TIGR01382">
    <property type="entry name" value="PfpI"/>
    <property type="match status" value="2"/>
</dbReference>
<name>A0A1Y1HM04_KLENI</name>
<sequence>MRKVLFIVGDYCEDYEVMVPFQSLLGYGFQADAVCPNKKAGDVVRTAIHDFEGDQTYSEKRGHNFVLTATFAEVHADDYDALVIPGGRAPEYLSTDDSVLSLVRHFFSKKKPVASICHGQLILAAADVIKGRKVTAYPACRPVIQAAGATWQAPEPITSCFIDENLVTGAAWPAHPEFLGLFLLAMGANVSNTEKKVLVLAGDFVEDYEVMVPVQALQGLGYKVDVVCPNKKAGDTIRTAVHDFEGDQTYSEKPGHNFSLTADFASVSADGYDALVVPGGRAPEYLSLDEQVLELVRDFTRAEKVVASICHGQQILAAAGVLKGKKCTAYPAVKPTILLAGAEWLEPDPISKCFTDGNLITGAAWPGHPEFISHIVKALGTKISVE</sequence>
<dbReference type="PROSITE" id="PS51276">
    <property type="entry name" value="PEPTIDASE_C56_PFPI"/>
    <property type="match status" value="2"/>
</dbReference>
<dbReference type="OMA" id="WIEPETM"/>
<accession>A0A1Y1HM04</accession>
<protein>
    <submittedName>
        <fullName evidence="3">Putative DJ-1 family protein</fullName>
    </submittedName>
</protein>
<proteinExistence type="inferred from homology"/>
<dbReference type="OrthoDB" id="543156at2759"/>
<dbReference type="GO" id="GO:0106044">
    <property type="term" value="P:guanine deglycation"/>
    <property type="evidence" value="ECO:0000318"/>
    <property type="project" value="GO_Central"/>
</dbReference>
<feature type="domain" description="DJ-1/PfpI" evidence="2">
    <location>
        <begin position="195"/>
        <end position="377"/>
    </location>
</feature>
<dbReference type="PANTHER" id="PTHR42733:SF2">
    <property type="entry name" value="DJ-1_THIJ_PFPI FAMILY PROTEIN"/>
    <property type="match status" value="1"/>
</dbReference>
<dbReference type="SUPFAM" id="SSF52317">
    <property type="entry name" value="Class I glutamine amidotransferase-like"/>
    <property type="match status" value="2"/>
</dbReference>
<dbReference type="PANTHER" id="PTHR42733">
    <property type="entry name" value="DJ-1 PROTEIN"/>
    <property type="match status" value="1"/>
</dbReference>
<gene>
    <name evidence="3" type="ORF">KFL_000090550</name>
</gene>
<dbReference type="InterPro" id="IPR029062">
    <property type="entry name" value="Class_I_gatase-like"/>
</dbReference>
<dbReference type="GO" id="GO:0019172">
    <property type="term" value="F:glyoxalase III activity"/>
    <property type="evidence" value="ECO:0000318"/>
    <property type="project" value="GO_Central"/>
</dbReference>
<dbReference type="CDD" id="cd03169">
    <property type="entry name" value="GATase1_PfpI_1"/>
    <property type="match status" value="2"/>
</dbReference>
<keyword evidence="4" id="KW-1185">Reference proteome</keyword>
<evidence type="ECO:0000259" key="2">
    <source>
        <dbReference type="Pfam" id="PF01965"/>
    </source>
</evidence>
<evidence type="ECO:0000313" key="4">
    <source>
        <dbReference type="Proteomes" id="UP000054558"/>
    </source>
</evidence>
<evidence type="ECO:0000256" key="1">
    <source>
        <dbReference type="ARBA" id="ARBA00008542"/>
    </source>
</evidence>
<comment type="similarity">
    <text evidence="1">Belongs to the peptidase C56 family.</text>
</comment>
<feature type="domain" description="DJ-1/PfpI" evidence="2">
    <location>
        <begin position="2"/>
        <end position="179"/>
    </location>
</feature>
<organism evidence="3 4">
    <name type="scientific">Klebsormidium nitens</name>
    <name type="common">Green alga</name>
    <name type="synonym">Ulothrix nitens</name>
    <dbReference type="NCBI Taxonomy" id="105231"/>
    <lineage>
        <taxon>Eukaryota</taxon>
        <taxon>Viridiplantae</taxon>
        <taxon>Streptophyta</taxon>
        <taxon>Klebsormidiophyceae</taxon>
        <taxon>Klebsormidiales</taxon>
        <taxon>Klebsormidiaceae</taxon>
        <taxon>Klebsormidium</taxon>
    </lineage>
</organism>
<dbReference type="InterPro" id="IPR002818">
    <property type="entry name" value="DJ-1/PfpI"/>
</dbReference>
<dbReference type="InterPro" id="IPR006286">
    <property type="entry name" value="C56_PfpI-like"/>
</dbReference>
<dbReference type="AlphaFoldDB" id="A0A1Y1HM04"/>
<dbReference type="Proteomes" id="UP000054558">
    <property type="component" value="Unassembled WGS sequence"/>
</dbReference>
<dbReference type="Pfam" id="PF01965">
    <property type="entry name" value="DJ-1_PfpI"/>
    <property type="match status" value="2"/>
</dbReference>
<dbReference type="EMBL" id="DF236958">
    <property type="protein sequence ID" value="GAQ78209.1"/>
    <property type="molecule type" value="Genomic_DNA"/>
</dbReference>
<evidence type="ECO:0000313" key="3">
    <source>
        <dbReference type="EMBL" id="GAQ78209.1"/>
    </source>
</evidence>
<reference evidence="3 4" key="1">
    <citation type="journal article" date="2014" name="Nat. Commun.">
        <title>Klebsormidium flaccidum genome reveals primary factors for plant terrestrial adaptation.</title>
        <authorList>
            <person name="Hori K."/>
            <person name="Maruyama F."/>
            <person name="Fujisawa T."/>
            <person name="Togashi T."/>
            <person name="Yamamoto N."/>
            <person name="Seo M."/>
            <person name="Sato S."/>
            <person name="Yamada T."/>
            <person name="Mori H."/>
            <person name="Tajima N."/>
            <person name="Moriyama T."/>
            <person name="Ikeuchi M."/>
            <person name="Watanabe M."/>
            <person name="Wada H."/>
            <person name="Kobayashi K."/>
            <person name="Saito M."/>
            <person name="Masuda T."/>
            <person name="Sasaki-Sekimoto Y."/>
            <person name="Mashiguchi K."/>
            <person name="Awai K."/>
            <person name="Shimojima M."/>
            <person name="Masuda S."/>
            <person name="Iwai M."/>
            <person name="Nobusawa T."/>
            <person name="Narise T."/>
            <person name="Kondo S."/>
            <person name="Saito H."/>
            <person name="Sato R."/>
            <person name="Murakawa M."/>
            <person name="Ihara Y."/>
            <person name="Oshima-Yamada Y."/>
            <person name="Ohtaka K."/>
            <person name="Satoh M."/>
            <person name="Sonobe K."/>
            <person name="Ishii M."/>
            <person name="Ohtani R."/>
            <person name="Kanamori-Sato M."/>
            <person name="Honoki R."/>
            <person name="Miyazaki D."/>
            <person name="Mochizuki H."/>
            <person name="Umetsu J."/>
            <person name="Higashi K."/>
            <person name="Shibata D."/>
            <person name="Kamiya Y."/>
            <person name="Sato N."/>
            <person name="Nakamura Y."/>
            <person name="Tabata S."/>
            <person name="Ida S."/>
            <person name="Kurokawa K."/>
            <person name="Ohta H."/>
        </authorList>
    </citation>
    <scope>NUCLEOTIDE SEQUENCE [LARGE SCALE GENOMIC DNA]</scope>
    <source>
        <strain evidence="3 4">NIES-2285</strain>
    </source>
</reference>
<dbReference type="Gene3D" id="3.40.50.880">
    <property type="match status" value="2"/>
</dbReference>